<name>A0A803QAZ1_CANSA</name>
<keyword evidence="2" id="KW-1185">Reference proteome</keyword>
<proteinExistence type="predicted"/>
<dbReference type="PANTHER" id="PTHR33710">
    <property type="entry name" value="BNAC02G09200D PROTEIN"/>
    <property type="match status" value="1"/>
</dbReference>
<dbReference type="PANTHER" id="PTHR33710:SF62">
    <property type="entry name" value="DUF4283 DOMAIN PROTEIN"/>
    <property type="match status" value="1"/>
</dbReference>
<evidence type="ECO:0000313" key="1">
    <source>
        <dbReference type="EnsemblPlants" id="cds.evm.model.08.348"/>
    </source>
</evidence>
<sequence length="188" mass="21244">MVIRDFNGIISSSKKVGGRNGALRVMESFREAIDNYRLLDFGSDKTTITWCNGHGRGGVMERLDRGLFNEERFMRFEGATIKILNWWEPDHWAQVVDLPIRSSDASVAKFNKKGASISKKLGARRLNVEISSRNIGLKKRDVGFVRALCQRISTCGKDLQKWNKEKKKRLNGEITTVNKSIGALTALQ</sequence>
<evidence type="ECO:0000313" key="2">
    <source>
        <dbReference type="Proteomes" id="UP000596661"/>
    </source>
</evidence>
<protein>
    <submittedName>
        <fullName evidence="1">Uncharacterized protein</fullName>
    </submittedName>
</protein>
<reference evidence="1" key="2">
    <citation type="submission" date="2021-03" db="UniProtKB">
        <authorList>
            <consortium name="EnsemblPlants"/>
        </authorList>
    </citation>
    <scope>IDENTIFICATION</scope>
</reference>
<dbReference type="EMBL" id="UZAU01000683">
    <property type="status" value="NOT_ANNOTATED_CDS"/>
    <property type="molecule type" value="Genomic_DNA"/>
</dbReference>
<dbReference type="Proteomes" id="UP000596661">
    <property type="component" value="Chromosome 8"/>
</dbReference>
<accession>A0A803QAZ1</accession>
<reference evidence="1" key="1">
    <citation type="submission" date="2018-11" db="EMBL/GenBank/DDBJ databases">
        <authorList>
            <person name="Grassa J C."/>
        </authorList>
    </citation>
    <scope>NUCLEOTIDE SEQUENCE [LARGE SCALE GENOMIC DNA]</scope>
</reference>
<dbReference type="EnsemblPlants" id="evm.model.08.348">
    <property type="protein sequence ID" value="cds.evm.model.08.348"/>
    <property type="gene ID" value="evm.TU.08.348"/>
</dbReference>
<organism evidence="1 2">
    <name type="scientific">Cannabis sativa</name>
    <name type="common">Hemp</name>
    <name type="synonym">Marijuana</name>
    <dbReference type="NCBI Taxonomy" id="3483"/>
    <lineage>
        <taxon>Eukaryota</taxon>
        <taxon>Viridiplantae</taxon>
        <taxon>Streptophyta</taxon>
        <taxon>Embryophyta</taxon>
        <taxon>Tracheophyta</taxon>
        <taxon>Spermatophyta</taxon>
        <taxon>Magnoliopsida</taxon>
        <taxon>eudicotyledons</taxon>
        <taxon>Gunneridae</taxon>
        <taxon>Pentapetalae</taxon>
        <taxon>rosids</taxon>
        <taxon>fabids</taxon>
        <taxon>Rosales</taxon>
        <taxon>Cannabaceae</taxon>
        <taxon>Cannabis</taxon>
    </lineage>
</organism>
<dbReference type="Gramene" id="evm.model.08.348">
    <property type="protein sequence ID" value="cds.evm.model.08.348"/>
    <property type="gene ID" value="evm.TU.08.348"/>
</dbReference>
<dbReference type="AlphaFoldDB" id="A0A803QAZ1"/>